<reference evidence="3" key="1">
    <citation type="submission" date="2023-02" db="EMBL/GenBank/DDBJ databases">
        <title>Genome of toxic invasive species Heracleum sosnowskyi carries increased number of genes despite the absence of recent whole-genome duplications.</title>
        <authorList>
            <person name="Schelkunov M."/>
            <person name="Shtratnikova V."/>
            <person name="Makarenko M."/>
            <person name="Klepikova A."/>
            <person name="Omelchenko D."/>
            <person name="Novikova G."/>
            <person name="Obukhova E."/>
            <person name="Bogdanov V."/>
            <person name="Penin A."/>
            <person name="Logacheva M."/>
        </authorList>
    </citation>
    <scope>NUCLEOTIDE SEQUENCE</scope>
    <source>
        <strain evidence="3">Hsosn_3</strain>
        <tissue evidence="3">Leaf</tissue>
    </source>
</reference>
<evidence type="ECO:0000313" key="3">
    <source>
        <dbReference type="EMBL" id="KAK1384819.1"/>
    </source>
</evidence>
<dbReference type="InterPro" id="IPR003871">
    <property type="entry name" value="RFA1B/D_OB_1st"/>
</dbReference>
<evidence type="ECO:0000313" key="4">
    <source>
        <dbReference type="Proteomes" id="UP001237642"/>
    </source>
</evidence>
<name>A0AAD8IFE6_9APIA</name>
<protein>
    <recommendedName>
        <fullName evidence="2">Replication protein A 70 kDa DNA-binding subunit B/D first OB fold domain-containing protein</fullName>
    </recommendedName>
</protein>
<dbReference type="InterPro" id="IPR012340">
    <property type="entry name" value="NA-bd_OB-fold"/>
</dbReference>
<dbReference type="AlphaFoldDB" id="A0AAD8IFE6"/>
<organism evidence="3 4">
    <name type="scientific">Heracleum sosnowskyi</name>
    <dbReference type="NCBI Taxonomy" id="360622"/>
    <lineage>
        <taxon>Eukaryota</taxon>
        <taxon>Viridiplantae</taxon>
        <taxon>Streptophyta</taxon>
        <taxon>Embryophyta</taxon>
        <taxon>Tracheophyta</taxon>
        <taxon>Spermatophyta</taxon>
        <taxon>Magnoliopsida</taxon>
        <taxon>eudicotyledons</taxon>
        <taxon>Gunneridae</taxon>
        <taxon>Pentapetalae</taxon>
        <taxon>asterids</taxon>
        <taxon>campanulids</taxon>
        <taxon>Apiales</taxon>
        <taxon>Apiaceae</taxon>
        <taxon>Apioideae</taxon>
        <taxon>apioid superclade</taxon>
        <taxon>Tordylieae</taxon>
        <taxon>Tordyliinae</taxon>
        <taxon>Heracleum</taxon>
    </lineage>
</organism>
<comment type="caution">
    <text evidence="3">The sequence shown here is derived from an EMBL/GenBank/DDBJ whole genome shotgun (WGS) entry which is preliminary data.</text>
</comment>
<keyword evidence="4" id="KW-1185">Reference proteome</keyword>
<dbReference type="PANTHER" id="PTHR47165:SF4">
    <property type="entry name" value="OS03G0429900 PROTEIN"/>
    <property type="match status" value="1"/>
</dbReference>
<sequence>MKEVGYSHLNLDNLFSVRDEVGKSGNKSSGNRKTGMKNCKKDKENCVSAQKSSIVSSFDKCDFNNIDVLTPSITGRSPFADISNRRTFPISVNIEGKRTSNLMNEGNIVSTNLDVSVVVDHFNETLRTPQLTQPQAAKKMRKISSSRKEPGSTKSIVESNGCETNHHHKLASVSCCLNFENSSTDKDIESSTISELQADEGELFWDDEYDFPCNEEIMDDDTEIFVNAVPDGYATLDELQPIPYFSGKIKVKVSRRCNLSQQGGGLTIILIDEREKRMHAWIPSQLINKFSNHLLVGETYEMRNFLVTPFTVKYKCFEAHKRIVITQLTRVTTVPPFERVLQDEVFHFTHFYALTENYFQDSHCIDVVGILHKRKRLRSLINKRNEEQTYLDLVLNDTVTQVKVRLWEEIALQCNIALNNASLQPVQPVILILSTGRMIKDKYTGEITIYDSPVSKFYINQDMGIVRTLRASRNTSENNPDEEDEIMRTIDQYEPEEEDHGDKIEKALTNLNVNIATMN</sequence>
<dbReference type="Gene3D" id="2.40.50.140">
    <property type="entry name" value="Nucleic acid-binding proteins"/>
    <property type="match status" value="2"/>
</dbReference>
<feature type="domain" description="Replication protein A 70 kDa DNA-binding subunit B/D first OB fold" evidence="2">
    <location>
        <begin position="249"/>
        <end position="333"/>
    </location>
</feature>
<accession>A0AAD8IFE6</accession>
<proteinExistence type="predicted"/>
<dbReference type="Pfam" id="PF02721">
    <property type="entry name" value="DUF223"/>
    <property type="match status" value="1"/>
</dbReference>
<dbReference type="Proteomes" id="UP001237642">
    <property type="component" value="Unassembled WGS sequence"/>
</dbReference>
<dbReference type="SUPFAM" id="SSF50249">
    <property type="entry name" value="Nucleic acid-binding proteins"/>
    <property type="match status" value="2"/>
</dbReference>
<dbReference type="PANTHER" id="PTHR47165">
    <property type="entry name" value="OS03G0429900 PROTEIN"/>
    <property type="match status" value="1"/>
</dbReference>
<dbReference type="EMBL" id="JAUIZM010000005">
    <property type="protein sequence ID" value="KAK1384819.1"/>
    <property type="molecule type" value="Genomic_DNA"/>
</dbReference>
<evidence type="ECO:0000259" key="2">
    <source>
        <dbReference type="Pfam" id="PF02721"/>
    </source>
</evidence>
<feature type="region of interest" description="Disordered" evidence="1">
    <location>
        <begin position="20"/>
        <end position="39"/>
    </location>
</feature>
<gene>
    <name evidence="3" type="ORF">POM88_022554</name>
</gene>
<dbReference type="CDD" id="cd04480">
    <property type="entry name" value="RPA1_DBD_A_like"/>
    <property type="match status" value="1"/>
</dbReference>
<evidence type="ECO:0000256" key="1">
    <source>
        <dbReference type="SAM" id="MobiDB-lite"/>
    </source>
</evidence>
<reference evidence="3" key="2">
    <citation type="submission" date="2023-05" db="EMBL/GenBank/DDBJ databases">
        <authorList>
            <person name="Schelkunov M.I."/>
        </authorList>
    </citation>
    <scope>NUCLEOTIDE SEQUENCE</scope>
    <source>
        <strain evidence="3">Hsosn_3</strain>
        <tissue evidence="3">Leaf</tissue>
    </source>
</reference>